<keyword evidence="1" id="KW-0812">Transmembrane</keyword>
<protein>
    <recommendedName>
        <fullName evidence="4">CU044_5270 family protein</fullName>
    </recommendedName>
</protein>
<dbReference type="STRING" id="112413.SAMN05421854_1011624"/>
<reference evidence="2 3" key="1">
    <citation type="submission" date="2016-10" db="EMBL/GenBank/DDBJ databases">
        <authorList>
            <person name="de Groot N.N."/>
        </authorList>
    </citation>
    <scope>NUCLEOTIDE SEQUENCE [LARGE SCALE GENOMIC DNA]</scope>
    <source>
        <strain evidence="2 3">DSM 44637</strain>
    </source>
</reference>
<dbReference type="OrthoDB" id="3387554at2"/>
<sequence>MNDDTVRQLWSDAELDGALAALHPHETATDRTELDRARASMMRAAAAVRESDEPEFPQRKKRSGAWRWLAVAAAVALLTGGVVVARELASAPSTLAPAGPASTPETAPAPSTQPAIGMLFTHVVNNYSGIAWVNERSAFIVREQVDFWIPTDPSGTWIRRWSRSEPPKLFTGPAADVSLLPGAANGEDYGPGGAFTDDFPHPGGSAGGAQPGWFHPTPGFLKSLPTDPALLTSRLLKDRDLPQPPSGEYGPVPQLKYYGQGKRTATSITYPSVTGMVLSVLTSGLAPTQLRIALTEVLDNPVIGFHLRAADRDTKVYAVSDGTYETLVTVDQRVLQVKSVRVIVKNPATGFSPGTTVGSAQYTYELSHQAGN</sequence>
<dbReference type="RefSeq" id="WP_093572586.1">
    <property type="nucleotide sequence ID" value="NZ_FOWC01000001.1"/>
</dbReference>
<dbReference type="Proteomes" id="UP000199137">
    <property type="component" value="Unassembled WGS sequence"/>
</dbReference>
<dbReference type="EMBL" id="FOWC01000001">
    <property type="protein sequence ID" value="SFO35657.1"/>
    <property type="molecule type" value="Genomic_DNA"/>
</dbReference>
<name>A0A1I5GI84_9PSEU</name>
<evidence type="ECO:0000313" key="3">
    <source>
        <dbReference type="Proteomes" id="UP000199137"/>
    </source>
</evidence>
<proteinExistence type="predicted"/>
<evidence type="ECO:0000256" key="1">
    <source>
        <dbReference type="SAM" id="Phobius"/>
    </source>
</evidence>
<keyword evidence="1" id="KW-0472">Membrane</keyword>
<keyword evidence="1" id="KW-1133">Transmembrane helix</keyword>
<evidence type="ECO:0008006" key="4">
    <source>
        <dbReference type="Google" id="ProtNLM"/>
    </source>
</evidence>
<feature type="transmembrane region" description="Helical" evidence="1">
    <location>
        <begin position="65"/>
        <end position="85"/>
    </location>
</feature>
<gene>
    <name evidence="2" type="ORF">SAMN05421854_1011624</name>
</gene>
<dbReference type="AlphaFoldDB" id="A0A1I5GI84"/>
<accession>A0A1I5GI84</accession>
<evidence type="ECO:0000313" key="2">
    <source>
        <dbReference type="EMBL" id="SFO35657.1"/>
    </source>
</evidence>
<organism evidence="2 3">
    <name type="scientific">Amycolatopsis rubida</name>
    <dbReference type="NCBI Taxonomy" id="112413"/>
    <lineage>
        <taxon>Bacteria</taxon>
        <taxon>Bacillati</taxon>
        <taxon>Actinomycetota</taxon>
        <taxon>Actinomycetes</taxon>
        <taxon>Pseudonocardiales</taxon>
        <taxon>Pseudonocardiaceae</taxon>
        <taxon>Amycolatopsis</taxon>
    </lineage>
</organism>